<dbReference type="EnsemblMetazoa" id="XM_019994625.1">
    <property type="protein sequence ID" value="XP_019850184.1"/>
    <property type="gene ID" value="LOC109580979"/>
</dbReference>
<sequence length="278" mass="31587">MSRHNRRSHSLPHHSNHDYQYQRQEDTIYEAVDTSPTHIREGQGVWPSAGYGAVEFHPNNVQPLIPVRPDEQLTDYSTVVRPQLLRESPVKLSDGNETTVQFKTGQYAKMVIVILFFSLLPFGLCFLAFLPLCTKCKWTKDAYHVDPVSNNIVGRFQRGTVDAPQMIRYHRYPPPIQREQPVSQQAVGQLRAIPQLIVFGRKPANLPNIGSTITQKRIGYGNLLGAFIVLLVMFFVPFGWVLLPVLTLSCFCLPCLKDVEHLHPQTGDIMGVYYQCQS</sequence>
<gene>
    <name evidence="3" type="primary">109580979</name>
</gene>
<dbReference type="Proteomes" id="UP000007879">
    <property type="component" value="Unassembled WGS sequence"/>
</dbReference>
<name>A0A1X7V8X3_AMPQE</name>
<evidence type="ECO:0000256" key="1">
    <source>
        <dbReference type="SAM" id="MobiDB-lite"/>
    </source>
</evidence>
<organism evidence="3">
    <name type="scientific">Amphimedon queenslandica</name>
    <name type="common">Sponge</name>
    <dbReference type="NCBI Taxonomy" id="400682"/>
    <lineage>
        <taxon>Eukaryota</taxon>
        <taxon>Metazoa</taxon>
        <taxon>Porifera</taxon>
        <taxon>Demospongiae</taxon>
        <taxon>Heteroscleromorpha</taxon>
        <taxon>Haplosclerida</taxon>
        <taxon>Niphatidae</taxon>
        <taxon>Amphimedon</taxon>
    </lineage>
</organism>
<dbReference type="KEGG" id="aqu:109580979"/>
<feature type="transmembrane region" description="Helical" evidence="2">
    <location>
        <begin position="110"/>
        <end position="130"/>
    </location>
</feature>
<evidence type="ECO:0008006" key="5">
    <source>
        <dbReference type="Google" id="ProtNLM"/>
    </source>
</evidence>
<keyword evidence="4" id="KW-1185">Reference proteome</keyword>
<proteinExistence type="predicted"/>
<evidence type="ECO:0000313" key="3">
    <source>
        <dbReference type="EnsemblMetazoa" id="Aqu2.1.36224_001"/>
    </source>
</evidence>
<feature type="region of interest" description="Disordered" evidence="1">
    <location>
        <begin position="1"/>
        <end position="22"/>
    </location>
</feature>
<reference evidence="3" key="2">
    <citation type="submission" date="2017-05" db="UniProtKB">
        <authorList>
            <consortium name="EnsemblMetazoa"/>
        </authorList>
    </citation>
    <scope>IDENTIFICATION</scope>
</reference>
<evidence type="ECO:0000256" key="2">
    <source>
        <dbReference type="SAM" id="Phobius"/>
    </source>
</evidence>
<feature type="compositionally biased region" description="Basic residues" evidence="1">
    <location>
        <begin position="1"/>
        <end position="14"/>
    </location>
</feature>
<feature type="transmembrane region" description="Helical" evidence="2">
    <location>
        <begin position="223"/>
        <end position="243"/>
    </location>
</feature>
<protein>
    <recommendedName>
        <fullName evidence="5">LITAF domain-containing protein</fullName>
    </recommendedName>
</protein>
<accession>A0A1X7V8X3</accession>
<dbReference type="AlphaFoldDB" id="A0A1X7V8X3"/>
<dbReference type="InParanoid" id="A0A1X7V8X3"/>
<keyword evidence="2" id="KW-0812">Transmembrane</keyword>
<keyword evidence="2" id="KW-1133">Transmembrane helix</keyword>
<dbReference type="EnsemblMetazoa" id="Aqu2.1.36224_001">
    <property type="protein sequence ID" value="Aqu2.1.36224_001"/>
    <property type="gene ID" value="Aqu2.1.36224"/>
</dbReference>
<reference evidence="4" key="1">
    <citation type="journal article" date="2010" name="Nature">
        <title>The Amphimedon queenslandica genome and the evolution of animal complexity.</title>
        <authorList>
            <person name="Srivastava M."/>
            <person name="Simakov O."/>
            <person name="Chapman J."/>
            <person name="Fahey B."/>
            <person name="Gauthier M.E."/>
            <person name="Mitros T."/>
            <person name="Richards G.S."/>
            <person name="Conaco C."/>
            <person name="Dacre M."/>
            <person name="Hellsten U."/>
            <person name="Larroux C."/>
            <person name="Putnam N.H."/>
            <person name="Stanke M."/>
            <person name="Adamska M."/>
            <person name="Darling A."/>
            <person name="Degnan S.M."/>
            <person name="Oakley T.H."/>
            <person name="Plachetzki D.C."/>
            <person name="Zhai Y."/>
            <person name="Adamski M."/>
            <person name="Calcino A."/>
            <person name="Cummins S.F."/>
            <person name="Goodstein D.M."/>
            <person name="Harris C."/>
            <person name="Jackson D.J."/>
            <person name="Leys S.P."/>
            <person name="Shu S."/>
            <person name="Woodcroft B.J."/>
            <person name="Vervoort M."/>
            <person name="Kosik K.S."/>
            <person name="Manning G."/>
            <person name="Degnan B.M."/>
            <person name="Rokhsar D.S."/>
        </authorList>
    </citation>
    <scope>NUCLEOTIDE SEQUENCE [LARGE SCALE GENOMIC DNA]</scope>
</reference>
<evidence type="ECO:0000313" key="4">
    <source>
        <dbReference type="Proteomes" id="UP000007879"/>
    </source>
</evidence>
<keyword evidence="2" id="KW-0472">Membrane</keyword>